<evidence type="ECO:0000256" key="2">
    <source>
        <dbReference type="ARBA" id="ARBA00022701"/>
    </source>
</evidence>
<dbReference type="GO" id="GO:0005525">
    <property type="term" value="F:GTP binding"/>
    <property type="evidence" value="ECO:0007669"/>
    <property type="project" value="UniProtKB-KW"/>
</dbReference>
<accession>A0AAF0D2A3</accession>
<dbReference type="InterPro" id="IPR023123">
    <property type="entry name" value="Tubulin_C"/>
</dbReference>
<dbReference type="GO" id="GO:0005200">
    <property type="term" value="F:structural constituent of cytoskeleton"/>
    <property type="evidence" value="ECO:0007669"/>
    <property type="project" value="InterPro"/>
</dbReference>
<evidence type="ECO:0000256" key="1">
    <source>
        <dbReference type="ARBA" id="ARBA00009636"/>
    </source>
</evidence>
<dbReference type="InterPro" id="IPR002453">
    <property type="entry name" value="Beta_tubulin"/>
</dbReference>
<evidence type="ECO:0000259" key="6">
    <source>
        <dbReference type="SMART" id="SM00864"/>
    </source>
</evidence>
<evidence type="ECO:0000256" key="3">
    <source>
        <dbReference type="ARBA" id="ARBA00022741"/>
    </source>
</evidence>
<keyword evidence="5" id="KW-0717">Septation</keyword>
<dbReference type="EMBL" id="CP091871">
    <property type="protein sequence ID" value="WEU40310.1"/>
    <property type="molecule type" value="Genomic_DNA"/>
</dbReference>
<protein>
    <submittedName>
        <fullName evidence="7">Tubulin-like protein CetZ</fullName>
    </submittedName>
</protein>
<feature type="domain" description="Tubulin/FtsZ GTPase" evidence="6">
    <location>
        <begin position="50"/>
        <end position="244"/>
    </location>
</feature>
<reference evidence="8" key="2">
    <citation type="journal article" date="2022" name="Nat. Microbiol.">
        <title>A closed Candidatus Odinarchaeum chromosome exposes Asgard archaeal viruses.</title>
        <authorList>
            <person name="Tamarit D."/>
            <person name="Caceres E.F."/>
            <person name="Krupovic M."/>
            <person name="Nijland R."/>
            <person name="Eme L."/>
            <person name="Robinson N.P."/>
            <person name="Ettema T.J.G."/>
        </authorList>
    </citation>
    <scope>NUCLEOTIDE SEQUENCE</scope>
    <source>
        <strain evidence="8">LCB_4</strain>
    </source>
</reference>
<keyword evidence="3" id="KW-0547">Nucleotide-binding</keyword>
<evidence type="ECO:0000256" key="5">
    <source>
        <dbReference type="ARBA" id="ARBA00023210"/>
    </source>
</evidence>
<comment type="similarity">
    <text evidence="1">Belongs to the tubulin family.</text>
</comment>
<dbReference type="Gene3D" id="1.10.287.600">
    <property type="entry name" value="Helix hairpin bin"/>
    <property type="match status" value="1"/>
</dbReference>
<dbReference type="Gene3D" id="3.40.50.1440">
    <property type="entry name" value="Tubulin/FtsZ, GTPase domain"/>
    <property type="match status" value="1"/>
</dbReference>
<dbReference type="GO" id="GO:0005874">
    <property type="term" value="C:microtubule"/>
    <property type="evidence" value="ECO:0007669"/>
    <property type="project" value="UniProtKB-KW"/>
</dbReference>
<dbReference type="Pfam" id="PF03953">
    <property type="entry name" value="Tubulin_C"/>
    <property type="match status" value="1"/>
</dbReference>
<dbReference type="InterPro" id="IPR018316">
    <property type="entry name" value="Tubulin/FtsZ_2-layer-sand-dom"/>
</dbReference>
<dbReference type="InterPro" id="IPR000217">
    <property type="entry name" value="Tubulin"/>
</dbReference>
<dbReference type="Proteomes" id="UP000186851">
    <property type="component" value="Chromosome"/>
</dbReference>
<dbReference type="SMART" id="SM00864">
    <property type="entry name" value="Tubulin"/>
    <property type="match status" value="1"/>
</dbReference>
<dbReference type="InterPro" id="IPR008280">
    <property type="entry name" value="Tub_FtsZ_C"/>
</dbReference>
<dbReference type="Pfam" id="PF00091">
    <property type="entry name" value="Tubulin"/>
    <property type="match status" value="1"/>
</dbReference>
<keyword evidence="2" id="KW-0493">Microtubule</keyword>
<keyword evidence="5" id="KW-0131">Cell cycle</keyword>
<keyword evidence="5" id="KW-0132">Cell division</keyword>
<dbReference type="EMBL" id="MDVT01000004">
    <property type="protein sequence ID" value="OLS18786.1"/>
    <property type="molecule type" value="Genomic_DNA"/>
</dbReference>
<dbReference type="SMR" id="A0AAF0D2A3"/>
<dbReference type="PRINTS" id="PR01161">
    <property type="entry name" value="TUBULIN"/>
</dbReference>
<dbReference type="SUPFAM" id="SSF52490">
    <property type="entry name" value="Tubulin nucleotide-binding domain-like"/>
    <property type="match status" value="1"/>
</dbReference>
<dbReference type="InterPro" id="IPR003008">
    <property type="entry name" value="Tubulin_FtsZ_GTPase"/>
</dbReference>
<evidence type="ECO:0000313" key="9">
    <source>
        <dbReference type="Proteomes" id="UP000186851"/>
    </source>
</evidence>
<evidence type="ECO:0000313" key="7">
    <source>
        <dbReference type="EMBL" id="OLS18786.1"/>
    </source>
</evidence>
<dbReference type="PROSITE" id="PS00227">
    <property type="entry name" value="TUBULIN"/>
    <property type="match status" value="1"/>
</dbReference>
<dbReference type="GO" id="GO:0007017">
    <property type="term" value="P:microtubule-based process"/>
    <property type="evidence" value="ECO:0007669"/>
    <property type="project" value="InterPro"/>
</dbReference>
<dbReference type="KEGG" id="oyw:OdinLCB4_007535"/>
<dbReference type="PANTHER" id="PTHR11588">
    <property type="entry name" value="TUBULIN"/>
    <property type="match status" value="1"/>
</dbReference>
<dbReference type="AlphaFoldDB" id="A0AAF0D2A3"/>
<name>A0AAF0D2A3_ODILC</name>
<sequence>MPGREILVLHVGQGGNQIGYNFWKTICEEHNIDIRSNQRKSVEEDKVDYKSVFLVEAPDGFHPRALFIDLEPLAVEFLVKEMKLGSFFSEDLMVLSYSGAHNVWSIGYQTGKKLIPVILEKIRDTMPETLQGFLIIHTLGGGTGSGFGSLLTETLKKEFPGKGVLNFSVLPSEVNDVTLAPYNTVLSLNHLSRFSDLVVLFDNTALIRIVKDQLNYPVIKQFSDLNFLIGRVMASITASLRFPGPLNMDLMEMAHNLVALPETKFIIPSVAPLTKEESEMSTELDLVERCFDPTHYMVNCSGQGKTISSVLMFRGNIAIENAFSIMTDIKSNVAFAPGVHPDLGLKYGICESAPVDFDKEVTLLSNNTIISEVFNRVLERFDSLFNRDWYTSHYVNAGTSKSNLKEARDNFDRIIKIYKEIEGSQ</sequence>
<proteinExistence type="inferred from homology"/>
<organism evidence="8 9">
    <name type="scientific">Odinarchaeota yellowstonii (strain LCB_4)</name>
    <dbReference type="NCBI Taxonomy" id="1841599"/>
    <lineage>
        <taxon>Archaea</taxon>
        <taxon>Promethearchaeati</taxon>
        <taxon>Candidatus Odinarchaeota</taxon>
        <taxon>Candidatus Odinarchaeia</taxon>
        <taxon>Candidatus Odinarchaeales</taxon>
        <taxon>Candidatus Odinarchaeaceae</taxon>
        <taxon>Candidatus Odinarchaeum</taxon>
    </lineage>
</organism>
<keyword evidence="4" id="KW-0342">GTP-binding</keyword>
<dbReference type="InterPro" id="IPR036525">
    <property type="entry name" value="Tubulin/FtsZ_GTPase_sf"/>
</dbReference>
<dbReference type="PRINTS" id="PR01163">
    <property type="entry name" value="BETATUBULIN"/>
</dbReference>
<reference evidence="8" key="1">
    <citation type="journal article" date="2017" name="Nature">
        <title>Asgard archaea illuminate the origin of eukaryotic cellular complexity.</title>
        <authorList>
            <person name="Zaremba-Niedzwiedzka K."/>
            <person name="Caceres E.F."/>
            <person name="Saw J.H."/>
            <person name="Backstrom D."/>
            <person name="Juzokaite L."/>
            <person name="Vancaester E."/>
            <person name="Seitz K.W."/>
            <person name="Anantharaman K."/>
            <person name="Starnawski P."/>
            <person name="Kjeldsen K.U."/>
            <person name="Scott M.B."/>
            <person name="Nunoura T."/>
            <person name="Banfield J.F."/>
            <person name="Schramm A."/>
            <person name="Baker B.J."/>
            <person name="Spang A."/>
            <person name="Ettema T.J.G."/>
        </authorList>
    </citation>
    <scope>NUCLEOTIDE SEQUENCE</scope>
    <source>
        <strain evidence="8">LCB_4</strain>
    </source>
</reference>
<gene>
    <name evidence="7" type="primary">cetZ</name>
    <name evidence="8" type="ORF">OdinLCB4_007535</name>
    <name evidence="7" type="ORF">OdinLCB4_01330</name>
</gene>
<dbReference type="SUPFAM" id="SSF55307">
    <property type="entry name" value="Tubulin C-terminal domain-like"/>
    <property type="match status" value="1"/>
</dbReference>
<evidence type="ECO:0000256" key="4">
    <source>
        <dbReference type="ARBA" id="ARBA00023134"/>
    </source>
</evidence>
<dbReference type="GO" id="GO:0003924">
    <property type="term" value="F:GTPase activity"/>
    <property type="evidence" value="ECO:0007669"/>
    <property type="project" value="InterPro"/>
</dbReference>
<evidence type="ECO:0000313" key="8">
    <source>
        <dbReference type="EMBL" id="WEU40310.1"/>
    </source>
</evidence>
<dbReference type="InterPro" id="IPR017975">
    <property type="entry name" value="Tubulin_CS"/>
</dbReference>